<accession>A0ABS5R0M7</accession>
<name>A0ABS5R0M7_9LACO</name>
<gene>
    <name evidence="1" type="ORF">G6R29_05135</name>
</gene>
<evidence type="ECO:0000313" key="1">
    <source>
        <dbReference type="EMBL" id="MBS9339003.1"/>
    </source>
</evidence>
<reference evidence="1 2" key="1">
    <citation type="submission" date="2020-02" db="EMBL/GenBank/DDBJ databases">
        <title>Fructobacillus sp. isolated from paper mulberry of Taiwan.</title>
        <authorList>
            <person name="Lin S.-T."/>
        </authorList>
    </citation>
    <scope>NUCLEOTIDE SEQUENCE [LARGE SCALE GENOMIC DNA]</scope>
    <source>
        <strain evidence="1 2">M2-14</strain>
    </source>
</reference>
<proteinExistence type="predicted"/>
<dbReference type="RefSeq" id="WP_213809288.1">
    <property type="nucleotide sequence ID" value="NZ_JAAMFK010000006.1"/>
</dbReference>
<sequence>MHALIAIETKGQHGLPGFNAYLKPTIKEWYIDEKAPATDAPQWIKNCYKTSYLNKEDATTLLTKIVNKKDEALKDSRF</sequence>
<protein>
    <submittedName>
        <fullName evidence="1">Uncharacterized protein</fullName>
    </submittedName>
</protein>
<evidence type="ECO:0000313" key="2">
    <source>
        <dbReference type="Proteomes" id="UP001519504"/>
    </source>
</evidence>
<organism evidence="1 2">
    <name type="scientific">Fructobacillus broussonetiae</name>
    <dbReference type="NCBI Taxonomy" id="2713173"/>
    <lineage>
        <taxon>Bacteria</taxon>
        <taxon>Bacillati</taxon>
        <taxon>Bacillota</taxon>
        <taxon>Bacilli</taxon>
        <taxon>Lactobacillales</taxon>
        <taxon>Lactobacillaceae</taxon>
        <taxon>Fructobacillus</taxon>
    </lineage>
</organism>
<dbReference type="Proteomes" id="UP001519504">
    <property type="component" value="Unassembled WGS sequence"/>
</dbReference>
<dbReference type="EMBL" id="JAAMFK010000006">
    <property type="protein sequence ID" value="MBS9339003.1"/>
    <property type="molecule type" value="Genomic_DNA"/>
</dbReference>
<keyword evidence="2" id="KW-1185">Reference proteome</keyword>
<comment type="caution">
    <text evidence="1">The sequence shown here is derived from an EMBL/GenBank/DDBJ whole genome shotgun (WGS) entry which is preliminary data.</text>
</comment>